<gene>
    <name evidence="5" type="primary">LOC108563571</name>
</gene>
<dbReference type="SUPFAM" id="SSF53590">
    <property type="entry name" value="Nucleoside hydrolase"/>
    <property type="match status" value="1"/>
</dbReference>
<dbReference type="GeneID" id="108563571"/>
<keyword evidence="2" id="KW-0732">Signal</keyword>
<dbReference type="Proteomes" id="UP000695000">
    <property type="component" value="Unplaced"/>
</dbReference>
<dbReference type="Pfam" id="PF01156">
    <property type="entry name" value="IU_nuc_hydro"/>
    <property type="match status" value="1"/>
</dbReference>
<dbReference type="PANTHER" id="PTHR46190:SF1">
    <property type="entry name" value="SI:CH211-201H21.5"/>
    <property type="match status" value="1"/>
</dbReference>
<reference evidence="5" key="1">
    <citation type="submission" date="2025-08" db="UniProtKB">
        <authorList>
            <consortium name="RefSeq"/>
        </authorList>
    </citation>
    <scope>IDENTIFICATION</scope>
    <source>
        <tissue evidence="5">Whole Larva</tissue>
    </source>
</reference>
<evidence type="ECO:0000256" key="1">
    <source>
        <dbReference type="ARBA" id="ARBA00009176"/>
    </source>
</evidence>
<dbReference type="InterPro" id="IPR036452">
    <property type="entry name" value="Ribo_hydro-like"/>
</dbReference>
<name>A0ABM1MT76_NICVS</name>
<organism evidence="4 5">
    <name type="scientific">Nicrophorus vespilloides</name>
    <name type="common">Boreal carrion beetle</name>
    <dbReference type="NCBI Taxonomy" id="110193"/>
    <lineage>
        <taxon>Eukaryota</taxon>
        <taxon>Metazoa</taxon>
        <taxon>Ecdysozoa</taxon>
        <taxon>Arthropoda</taxon>
        <taxon>Hexapoda</taxon>
        <taxon>Insecta</taxon>
        <taxon>Pterygota</taxon>
        <taxon>Neoptera</taxon>
        <taxon>Endopterygota</taxon>
        <taxon>Coleoptera</taxon>
        <taxon>Polyphaga</taxon>
        <taxon>Staphyliniformia</taxon>
        <taxon>Silphidae</taxon>
        <taxon>Nicrophorinae</taxon>
        <taxon>Nicrophorus</taxon>
    </lineage>
</organism>
<dbReference type="RefSeq" id="XP_017777776.1">
    <property type="nucleotide sequence ID" value="XM_017922287.1"/>
</dbReference>
<evidence type="ECO:0000313" key="4">
    <source>
        <dbReference type="Proteomes" id="UP000695000"/>
    </source>
</evidence>
<dbReference type="PANTHER" id="PTHR46190">
    <property type="entry name" value="SI:CH211-201H21.5-RELATED"/>
    <property type="match status" value="1"/>
</dbReference>
<sequence length="342" mass="38694">MLYSILFITSLVLCDAALSPRKVIVDVDGGVDDYQALVILMNADKLKIIKIEAILCTKGNTELVHVENNILRLLEAASRTDIPVYSGSYKQIMPIDGGTQRYYGIDGFGDLKHEKQPNRKLLKKVISPTYVFDLLKKYPKQISLVLLGPQTNNAIGFRIYKEYAKYLKEMYIMGGNIRNTEPEFNILVDPEAAEIVFSTTECPIFLLPFETCQETTITNGELLNMTDIISNPVWNLMMKAEAKLMAERPDDPKDKWVSCDPVAALAYLSPKKTIKVLTKRKVSVKLDEPNRGSLIVDNPTTNNSINIIEQIDWNYFMKSFKTSFADICKCGIFRRCVVQNVL</sequence>
<feature type="chain" id="PRO_5046410628" evidence="2">
    <location>
        <begin position="17"/>
        <end position="342"/>
    </location>
</feature>
<evidence type="ECO:0000259" key="3">
    <source>
        <dbReference type="Pfam" id="PF01156"/>
    </source>
</evidence>
<evidence type="ECO:0000256" key="2">
    <source>
        <dbReference type="SAM" id="SignalP"/>
    </source>
</evidence>
<feature type="domain" description="Inosine/uridine-preferring nucleoside hydrolase" evidence="3">
    <location>
        <begin position="23"/>
        <end position="317"/>
    </location>
</feature>
<dbReference type="Gene3D" id="3.90.245.10">
    <property type="entry name" value="Ribonucleoside hydrolase-like"/>
    <property type="match status" value="1"/>
</dbReference>
<evidence type="ECO:0000313" key="5">
    <source>
        <dbReference type="RefSeq" id="XP_017777776.1"/>
    </source>
</evidence>
<feature type="signal peptide" evidence="2">
    <location>
        <begin position="1"/>
        <end position="16"/>
    </location>
</feature>
<dbReference type="InterPro" id="IPR052775">
    <property type="entry name" value="IUN_hydrolase"/>
</dbReference>
<proteinExistence type="inferred from homology"/>
<dbReference type="InterPro" id="IPR001910">
    <property type="entry name" value="Inosine/uridine_hydrolase_dom"/>
</dbReference>
<protein>
    <submittedName>
        <fullName evidence="5">Probable uridine nucleosidase 1</fullName>
    </submittedName>
</protein>
<comment type="similarity">
    <text evidence="1">Belongs to the IUNH family.</text>
</comment>
<accession>A0ABM1MT76</accession>
<keyword evidence="4" id="KW-1185">Reference proteome</keyword>